<dbReference type="Proteomes" id="UP000887574">
    <property type="component" value="Unplaced"/>
</dbReference>
<dbReference type="WBParaSite" id="jg12414">
    <property type="protein sequence ID" value="jg12414"/>
    <property type="gene ID" value="jg12414"/>
</dbReference>
<accession>A0A915CUX7</accession>
<name>A0A915CUX7_9BILA</name>
<keyword evidence="3" id="KW-1185">Reference proteome</keyword>
<feature type="region of interest" description="Disordered" evidence="1">
    <location>
        <begin position="19"/>
        <end position="88"/>
    </location>
</feature>
<evidence type="ECO:0000259" key="2">
    <source>
        <dbReference type="PROSITE" id="PS50097"/>
    </source>
</evidence>
<sequence length="429" mass="48443">MVQQQIMPGQQQVMLGQQQVMPGQQQVMPDQQPSPSSLSHSWNNSWPAQSTFHQQQILRQQIKQEVEKQRQKQQQQLPSSSQTSVVSMAGSFSPPTNLVHLFIPAHWKNYPRILHGAIEEVLEGSRMQNEQKIEMRRVLIETIVNGRVPSESIQNSAIQIRKDMIFSYLDKVKANMICVLGEAQSAVPPDVSSKSYMELRKRKKAAVNAETQTRSLNGSDDPVLLKKVKLEPGTLDVGSAATDDDLYLETEPVLQVGALSGDRFATPDATSDCLLIVQGRSFHLNKGLLAVNSIVLREWLTNQVQLEVNDLDPKEFLQLMNFIYPSEEQCVITKENIETLLKLAARFQMAEVLKRCEKCLMDRSSAPQNTLAKQLYLAQEYGLVNLKDVCVKRCTSMSDLKSIQAEKEYKMLVDKTIVELVENITRNCC</sequence>
<evidence type="ECO:0000313" key="4">
    <source>
        <dbReference type="WBParaSite" id="jg12414"/>
    </source>
</evidence>
<feature type="compositionally biased region" description="Low complexity" evidence="1">
    <location>
        <begin position="72"/>
        <end position="87"/>
    </location>
</feature>
<feature type="compositionally biased region" description="Low complexity" evidence="1">
    <location>
        <begin position="19"/>
        <end position="47"/>
    </location>
</feature>
<dbReference type="PROSITE" id="PS50097">
    <property type="entry name" value="BTB"/>
    <property type="match status" value="1"/>
</dbReference>
<organism evidence="3 4">
    <name type="scientific">Ditylenchus dipsaci</name>
    <dbReference type="NCBI Taxonomy" id="166011"/>
    <lineage>
        <taxon>Eukaryota</taxon>
        <taxon>Metazoa</taxon>
        <taxon>Ecdysozoa</taxon>
        <taxon>Nematoda</taxon>
        <taxon>Chromadorea</taxon>
        <taxon>Rhabditida</taxon>
        <taxon>Tylenchina</taxon>
        <taxon>Tylenchomorpha</taxon>
        <taxon>Sphaerularioidea</taxon>
        <taxon>Anguinidae</taxon>
        <taxon>Anguininae</taxon>
        <taxon>Ditylenchus</taxon>
    </lineage>
</organism>
<dbReference type="SMART" id="SM00225">
    <property type="entry name" value="BTB"/>
    <property type="match status" value="1"/>
</dbReference>
<proteinExistence type="predicted"/>
<dbReference type="PANTHER" id="PTHR22744:SF17">
    <property type="entry name" value="BTB DOMAIN-CONTAINING PROTEIN"/>
    <property type="match status" value="1"/>
</dbReference>
<dbReference type="SUPFAM" id="SSF54695">
    <property type="entry name" value="POZ domain"/>
    <property type="match status" value="1"/>
</dbReference>
<protein>
    <submittedName>
        <fullName evidence="4">BTB domain-containing protein</fullName>
    </submittedName>
</protein>
<dbReference type="AlphaFoldDB" id="A0A915CUX7"/>
<dbReference type="InterPro" id="IPR011333">
    <property type="entry name" value="SKP1/BTB/POZ_sf"/>
</dbReference>
<evidence type="ECO:0000256" key="1">
    <source>
        <dbReference type="SAM" id="MobiDB-lite"/>
    </source>
</evidence>
<dbReference type="Pfam" id="PF00651">
    <property type="entry name" value="BTB"/>
    <property type="match status" value="1"/>
</dbReference>
<feature type="domain" description="BTB" evidence="2">
    <location>
        <begin position="271"/>
        <end position="327"/>
    </location>
</feature>
<evidence type="ECO:0000313" key="3">
    <source>
        <dbReference type="Proteomes" id="UP000887574"/>
    </source>
</evidence>
<dbReference type="CDD" id="cd18186">
    <property type="entry name" value="BTB_POZ_ZBTB_KLHL-like"/>
    <property type="match status" value="1"/>
</dbReference>
<dbReference type="Gene3D" id="3.30.710.10">
    <property type="entry name" value="Potassium Channel Kv1.1, Chain A"/>
    <property type="match status" value="1"/>
</dbReference>
<dbReference type="InterPro" id="IPR000210">
    <property type="entry name" value="BTB/POZ_dom"/>
</dbReference>
<reference evidence="4" key="1">
    <citation type="submission" date="2022-11" db="UniProtKB">
        <authorList>
            <consortium name="WormBaseParasite"/>
        </authorList>
    </citation>
    <scope>IDENTIFICATION</scope>
</reference>
<dbReference type="PANTHER" id="PTHR22744">
    <property type="entry name" value="HELIX LOOP HELIX PROTEIN 21-RELATED"/>
    <property type="match status" value="1"/>
</dbReference>